<comment type="caution">
    <text evidence="3">The sequence shown here is derived from an EMBL/GenBank/DDBJ whole genome shotgun (WGS) entry which is preliminary data.</text>
</comment>
<feature type="transmembrane region" description="Helical" evidence="1">
    <location>
        <begin position="286"/>
        <end position="305"/>
    </location>
</feature>
<protein>
    <submittedName>
        <fullName evidence="3">1-acyl-sn-glycerol-3-phosphate acyltransferase</fullName>
    </submittedName>
</protein>
<evidence type="ECO:0000313" key="4">
    <source>
        <dbReference type="Proteomes" id="UP001243195"/>
    </source>
</evidence>
<keyword evidence="1" id="KW-0472">Membrane</keyword>
<evidence type="ECO:0000313" key="3">
    <source>
        <dbReference type="EMBL" id="MDQ9072686.1"/>
    </source>
</evidence>
<organism evidence="3 4">
    <name type="scientific">Acinetobacter gerneri</name>
    <dbReference type="NCBI Taxonomy" id="202952"/>
    <lineage>
        <taxon>Bacteria</taxon>
        <taxon>Pseudomonadati</taxon>
        <taxon>Pseudomonadota</taxon>
        <taxon>Gammaproteobacteria</taxon>
        <taxon>Moraxellales</taxon>
        <taxon>Moraxellaceae</taxon>
        <taxon>Acinetobacter</taxon>
    </lineage>
</organism>
<gene>
    <name evidence="3" type="ORF">RFH51_14605</name>
</gene>
<accession>A0AAW8JIT8</accession>
<evidence type="ECO:0000259" key="2">
    <source>
        <dbReference type="SMART" id="SM00563"/>
    </source>
</evidence>
<keyword evidence="1" id="KW-0812">Transmembrane</keyword>
<keyword evidence="1" id="KW-1133">Transmembrane helix</keyword>
<keyword evidence="3" id="KW-0012">Acyltransferase</keyword>
<dbReference type="Proteomes" id="UP001243195">
    <property type="component" value="Unassembled WGS sequence"/>
</dbReference>
<reference evidence="3" key="1">
    <citation type="submission" date="2023-08" db="EMBL/GenBank/DDBJ databases">
        <title>Emergence of clinically-relevant ST2 carbapenem-resistant Acinetobacter baumannii strains in hospital sewages in Zhejiang, East of China.</title>
        <authorList>
            <person name="Kaichao C."/>
            <person name="Zhang R."/>
        </authorList>
    </citation>
    <scope>NUCLEOTIDE SEQUENCE</scope>
    <source>
        <strain evidence="3">M-SY-60</strain>
    </source>
</reference>
<feature type="transmembrane region" description="Helical" evidence="1">
    <location>
        <begin position="255"/>
        <end position="274"/>
    </location>
</feature>
<dbReference type="SMART" id="SM00563">
    <property type="entry name" value="PlsC"/>
    <property type="match status" value="1"/>
</dbReference>
<evidence type="ECO:0000256" key="1">
    <source>
        <dbReference type="SAM" id="Phobius"/>
    </source>
</evidence>
<dbReference type="AlphaFoldDB" id="A0AAW8JIT8"/>
<dbReference type="InterPro" id="IPR002123">
    <property type="entry name" value="Plipid/glycerol_acylTrfase"/>
</dbReference>
<name>A0AAW8JIT8_9GAMM</name>
<dbReference type="RefSeq" id="WP_308956993.1">
    <property type="nucleotide sequence ID" value="NZ_JAVICY010000026.1"/>
</dbReference>
<dbReference type="Pfam" id="PF01553">
    <property type="entry name" value="Acyltransferase"/>
    <property type="match status" value="1"/>
</dbReference>
<proteinExistence type="predicted"/>
<sequence>MKTLTTWHVFLAKIMTGFYFSKIQVQGKLSQKPTLYIASHRNGATDGQVYTWVLGKTPSLISIQMLRKWFLRIIFDGIAVVRPVDTERYRISADQVASPIEEAIKQISVGGSLCLMPEGTSEWGYRPQKYKQGMAKIVQELKAKGIDFEVQAVGVFYTKPDGFRSLVSIVLAEPFLPQSVEIDEIFHEMSDKLDEVSVNCQSVSEFNQRQTFAWQQAQIAKQDYGLAFLSADLNTTHTSYQPAQTPIWQSSIKNIIKLIFALTFFPTVLFAKLAEKGADGRNNVTFFRLLGGFYGSIFTFILWFVLFFIDLSLAMAWVVPAILSWYFYPEPLPKALKDNA</sequence>
<dbReference type="EMBL" id="JAVIDA010000024">
    <property type="protein sequence ID" value="MDQ9072686.1"/>
    <property type="molecule type" value="Genomic_DNA"/>
</dbReference>
<feature type="transmembrane region" description="Helical" evidence="1">
    <location>
        <begin position="311"/>
        <end position="328"/>
    </location>
</feature>
<dbReference type="GO" id="GO:0016746">
    <property type="term" value="F:acyltransferase activity"/>
    <property type="evidence" value="ECO:0007669"/>
    <property type="project" value="UniProtKB-KW"/>
</dbReference>
<feature type="domain" description="Phospholipid/glycerol acyltransferase" evidence="2">
    <location>
        <begin position="34"/>
        <end position="158"/>
    </location>
</feature>
<keyword evidence="3" id="KW-0808">Transferase</keyword>